<dbReference type="GO" id="GO:0005886">
    <property type="term" value="C:plasma membrane"/>
    <property type="evidence" value="ECO:0007669"/>
    <property type="project" value="TreeGrafter"/>
</dbReference>
<dbReference type="PROSITE" id="PS50850">
    <property type="entry name" value="MFS"/>
    <property type="match status" value="1"/>
</dbReference>
<dbReference type="PANTHER" id="PTHR23502:SF59">
    <property type="entry name" value="MULTIDRUG TRANSPORTER, PUTATIVE (AFU_ORTHOLOGUE AFUA_1G10370)-RELATED"/>
    <property type="match status" value="1"/>
</dbReference>
<dbReference type="InterPro" id="IPR036259">
    <property type="entry name" value="MFS_trans_sf"/>
</dbReference>
<feature type="transmembrane region" description="Helical" evidence="5">
    <location>
        <begin position="353"/>
        <end position="378"/>
    </location>
</feature>
<comment type="caution">
    <text evidence="7">The sequence shown here is derived from an EMBL/GenBank/DDBJ whole genome shotgun (WGS) entry which is preliminary data.</text>
</comment>
<name>A0A9P4NQT8_9PEZI</name>
<reference evidence="7" key="1">
    <citation type="journal article" date="2020" name="Stud. Mycol.">
        <title>101 Dothideomycetes genomes: a test case for predicting lifestyles and emergence of pathogens.</title>
        <authorList>
            <person name="Haridas S."/>
            <person name="Albert R."/>
            <person name="Binder M."/>
            <person name="Bloem J."/>
            <person name="Labutti K."/>
            <person name="Salamov A."/>
            <person name="Andreopoulos B."/>
            <person name="Baker S."/>
            <person name="Barry K."/>
            <person name="Bills G."/>
            <person name="Bluhm B."/>
            <person name="Cannon C."/>
            <person name="Castanera R."/>
            <person name="Culley D."/>
            <person name="Daum C."/>
            <person name="Ezra D."/>
            <person name="Gonzalez J."/>
            <person name="Henrissat B."/>
            <person name="Kuo A."/>
            <person name="Liang C."/>
            <person name="Lipzen A."/>
            <person name="Lutzoni F."/>
            <person name="Magnuson J."/>
            <person name="Mondo S."/>
            <person name="Nolan M."/>
            <person name="Ohm R."/>
            <person name="Pangilinan J."/>
            <person name="Park H.-J."/>
            <person name="Ramirez L."/>
            <person name="Alfaro M."/>
            <person name="Sun H."/>
            <person name="Tritt A."/>
            <person name="Yoshinaga Y."/>
            <person name="Zwiers L.-H."/>
            <person name="Turgeon B."/>
            <person name="Goodwin S."/>
            <person name="Spatafora J."/>
            <person name="Crous P."/>
            <person name="Grigoriev I."/>
        </authorList>
    </citation>
    <scope>NUCLEOTIDE SEQUENCE</scope>
    <source>
        <strain evidence="7">CBS 130266</strain>
    </source>
</reference>
<dbReference type="FunFam" id="1.20.1250.20:FF:000011">
    <property type="entry name" value="MFS multidrug transporter, putative"/>
    <property type="match status" value="1"/>
</dbReference>
<proteinExistence type="predicted"/>
<dbReference type="Pfam" id="PF07690">
    <property type="entry name" value="MFS_1"/>
    <property type="match status" value="1"/>
</dbReference>
<evidence type="ECO:0000256" key="1">
    <source>
        <dbReference type="ARBA" id="ARBA00004141"/>
    </source>
</evidence>
<dbReference type="InterPro" id="IPR020846">
    <property type="entry name" value="MFS_dom"/>
</dbReference>
<dbReference type="SUPFAM" id="SSF103473">
    <property type="entry name" value="MFS general substrate transporter"/>
    <property type="match status" value="1"/>
</dbReference>
<comment type="subcellular location">
    <subcellularLocation>
        <location evidence="1">Membrane</location>
        <topology evidence="1">Multi-pass membrane protein</topology>
    </subcellularLocation>
</comment>
<feature type="transmembrane region" description="Helical" evidence="5">
    <location>
        <begin position="266"/>
        <end position="283"/>
    </location>
</feature>
<evidence type="ECO:0000259" key="6">
    <source>
        <dbReference type="PROSITE" id="PS50850"/>
    </source>
</evidence>
<keyword evidence="2 5" id="KW-0812">Transmembrane</keyword>
<dbReference type="AlphaFoldDB" id="A0A9P4NQT8"/>
<feature type="domain" description="Major facilitator superfamily (MFS) profile" evidence="6">
    <location>
        <begin position="1"/>
        <end position="383"/>
    </location>
</feature>
<protein>
    <submittedName>
        <fullName evidence="7">MFS general substrate transporter</fullName>
    </submittedName>
</protein>
<dbReference type="InterPro" id="IPR011701">
    <property type="entry name" value="MFS"/>
</dbReference>
<dbReference type="EMBL" id="MU007045">
    <property type="protein sequence ID" value="KAF2429629.1"/>
    <property type="molecule type" value="Genomic_DNA"/>
</dbReference>
<dbReference type="Gene3D" id="1.20.1250.20">
    <property type="entry name" value="MFS general substrate transporter like domains"/>
    <property type="match status" value="1"/>
</dbReference>
<accession>A0A9P4NQT8</accession>
<evidence type="ECO:0000256" key="5">
    <source>
        <dbReference type="SAM" id="Phobius"/>
    </source>
</evidence>
<keyword evidence="4 5" id="KW-0472">Membrane</keyword>
<evidence type="ECO:0000313" key="7">
    <source>
        <dbReference type="EMBL" id="KAF2429629.1"/>
    </source>
</evidence>
<evidence type="ECO:0000256" key="2">
    <source>
        <dbReference type="ARBA" id="ARBA00022692"/>
    </source>
</evidence>
<dbReference type="PANTHER" id="PTHR23502">
    <property type="entry name" value="MAJOR FACILITATOR SUPERFAMILY"/>
    <property type="match status" value="1"/>
</dbReference>
<gene>
    <name evidence="7" type="ORF">EJ08DRAFT_734799</name>
</gene>
<feature type="transmembrane region" description="Helical" evidence="5">
    <location>
        <begin position="81"/>
        <end position="100"/>
    </location>
</feature>
<dbReference type="CDD" id="cd17323">
    <property type="entry name" value="MFS_Tpo1_MDR_like"/>
    <property type="match status" value="1"/>
</dbReference>
<keyword evidence="8" id="KW-1185">Reference proteome</keyword>
<evidence type="ECO:0000256" key="3">
    <source>
        <dbReference type="ARBA" id="ARBA00022989"/>
    </source>
</evidence>
<sequence length="403" mass="44205">MFGFGVGPLLWAPLSELYGRKYTVLGPYSIAMVFAFSTGAAKDIQTVLITRFFTGFFASAPVCITGGVLKDIWPSKERGVALVFYGLSVLSGPLLAPLIGGAIVQSSLGWRWTAYMTGIWMLMMCLLDYTLLDESFAPILLTRKARLLRNETSNYALHAKHEEAVADSQELAHKYLVRPFQMIATPILFCIALYSSFVYGILYANLGAFQVVYQEGRKWDKVKGGLPFLSIFLGVLFGAVANVGNQGYFSRKMQQNNNKPLPEARLPPRSVFFAAGLFIFAWTSSPHIHWAYSQIGAAFVGFGFFTIIQPGMNYVVDTFGGSSASAVAAMTFLRSMTAGGLPLGIVPLLSKLGVPWGISVFGFFAIALVPIPFLFFIFGKKIRAKGKWSRDSVEGLNKEESSE</sequence>
<evidence type="ECO:0000256" key="4">
    <source>
        <dbReference type="ARBA" id="ARBA00023136"/>
    </source>
</evidence>
<dbReference type="OrthoDB" id="9986881at2759"/>
<keyword evidence="3 5" id="KW-1133">Transmembrane helix</keyword>
<organism evidence="7 8">
    <name type="scientific">Tothia fuscella</name>
    <dbReference type="NCBI Taxonomy" id="1048955"/>
    <lineage>
        <taxon>Eukaryota</taxon>
        <taxon>Fungi</taxon>
        <taxon>Dikarya</taxon>
        <taxon>Ascomycota</taxon>
        <taxon>Pezizomycotina</taxon>
        <taxon>Dothideomycetes</taxon>
        <taxon>Pleosporomycetidae</taxon>
        <taxon>Venturiales</taxon>
        <taxon>Cylindrosympodiaceae</taxon>
        <taxon>Tothia</taxon>
    </lineage>
</organism>
<dbReference type="GO" id="GO:0022857">
    <property type="term" value="F:transmembrane transporter activity"/>
    <property type="evidence" value="ECO:0007669"/>
    <property type="project" value="InterPro"/>
</dbReference>
<feature type="transmembrane region" description="Helical" evidence="5">
    <location>
        <begin position="47"/>
        <end position="69"/>
    </location>
</feature>
<feature type="transmembrane region" description="Helical" evidence="5">
    <location>
        <begin position="112"/>
        <end position="132"/>
    </location>
</feature>
<evidence type="ECO:0000313" key="8">
    <source>
        <dbReference type="Proteomes" id="UP000800235"/>
    </source>
</evidence>
<dbReference type="Proteomes" id="UP000800235">
    <property type="component" value="Unassembled WGS sequence"/>
</dbReference>
<feature type="transmembrane region" description="Helical" evidence="5">
    <location>
        <begin position="226"/>
        <end position="245"/>
    </location>
</feature>
<feature type="transmembrane region" description="Helical" evidence="5">
    <location>
        <begin position="183"/>
        <end position="206"/>
    </location>
</feature>
<feature type="transmembrane region" description="Helical" evidence="5">
    <location>
        <begin position="289"/>
        <end position="307"/>
    </location>
</feature>